<protein>
    <recommendedName>
        <fullName evidence="1">Enolase C-terminal domain-containing protein</fullName>
    </recommendedName>
</protein>
<proteinExistence type="predicted"/>
<dbReference type="EMBL" id="VXPY01000074">
    <property type="protein sequence ID" value="MYD90723.1"/>
    <property type="molecule type" value="Genomic_DNA"/>
</dbReference>
<dbReference type="Gene3D" id="3.20.20.120">
    <property type="entry name" value="Enolase-like C-terminal domain"/>
    <property type="match status" value="1"/>
</dbReference>
<dbReference type="SUPFAM" id="SSF51604">
    <property type="entry name" value="Enolase C-terminal domain-like"/>
    <property type="match status" value="1"/>
</dbReference>
<gene>
    <name evidence="2" type="ORF">F4Y08_10375</name>
</gene>
<dbReference type="AlphaFoldDB" id="A0A6B1DVM0"/>
<reference evidence="2" key="1">
    <citation type="submission" date="2019-09" db="EMBL/GenBank/DDBJ databases">
        <title>Characterisation of the sponge microbiome using genome-centric metagenomics.</title>
        <authorList>
            <person name="Engelberts J.P."/>
            <person name="Robbins S.J."/>
            <person name="De Goeij J.M."/>
            <person name="Aranda M."/>
            <person name="Bell S.C."/>
            <person name="Webster N.S."/>
        </authorList>
    </citation>
    <scope>NUCLEOTIDE SEQUENCE</scope>
    <source>
        <strain evidence="2">SB0662_bin_9</strain>
    </source>
</reference>
<name>A0A6B1DVM0_9CHLR</name>
<dbReference type="InterPro" id="IPR036849">
    <property type="entry name" value="Enolase-like_C_sf"/>
</dbReference>
<evidence type="ECO:0000259" key="1">
    <source>
        <dbReference type="Pfam" id="PF13378"/>
    </source>
</evidence>
<dbReference type="InterPro" id="IPR029065">
    <property type="entry name" value="Enolase_C-like"/>
</dbReference>
<organism evidence="2">
    <name type="scientific">Caldilineaceae bacterium SB0662_bin_9</name>
    <dbReference type="NCBI Taxonomy" id="2605258"/>
    <lineage>
        <taxon>Bacteria</taxon>
        <taxon>Bacillati</taxon>
        <taxon>Chloroflexota</taxon>
        <taxon>Caldilineae</taxon>
        <taxon>Caldilineales</taxon>
        <taxon>Caldilineaceae</taxon>
    </lineage>
</organism>
<dbReference type="Pfam" id="PF13378">
    <property type="entry name" value="MR_MLE_C"/>
    <property type="match status" value="1"/>
</dbReference>
<comment type="caution">
    <text evidence="2">The sequence shown here is derived from an EMBL/GenBank/DDBJ whole genome shotgun (WGS) entry which is preliminary data.</text>
</comment>
<feature type="domain" description="Enolase C-terminal" evidence="1">
    <location>
        <begin position="211"/>
        <end position="337"/>
    </location>
</feature>
<evidence type="ECO:0000313" key="2">
    <source>
        <dbReference type="EMBL" id="MYD90723.1"/>
    </source>
</evidence>
<sequence>MSVRVVDHALWVRDIRTRMPFRYGIAAMTRVPHTVLALELEVDGERARGLAAESLVPKWFTKDPDSPYADDIQDMLDQIHGAVASARGAGGQASAFALWRRVYEARTEESDEAGTPGLLSNLGTSLVERALLDGVCRSRGQSLADALRGDGFGFEADYFHPSLHGATPDRILPRQPLRTLQARHTVGLGDPLTSADIPQEERLNDGLPQSLEAVVRVYGVRWFKIKIGGQAEEDLERLQQIATLLGGSRPDARYTLDGNEQYLDFGTFRTFWETLARDPALQAFRSGLEFIEQPLHRDIALDRETTEVLRTWEDHPPVIIDESDGDIGGLAQALANGYQGTSHKNCKGVFKSVANLGRLQQLRDENPDRAYVLSGEDLTNVGPIALLQDLAVLASLGISHAERNGHHYFTGLSMQADSIQETMLDHHSDLYRRHALSGGDTPAVAIDDGRVQLGSVVAAPFGYGPSLDLDGFSPLADWDVSAYREV</sequence>
<accession>A0A6B1DVM0</accession>